<dbReference type="PANTHER" id="PTHR47784">
    <property type="entry name" value="STEROL UPTAKE CONTROL PROTEIN 2"/>
    <property type="match status" value="1"/>
</dbReference>
<keyword evidence="2" id="KW-1185">Reference proteome</keyword>
<dbReference type="Proteomes" id="UP001498421">
    <property type="component" value="Unassembled WGS sequence"/>
</dbReference>
<dbReference type="EMBL" id="JAZAVK010000173">
    <property type="protein sequence ID" value="KAK7418099.1"/>
    <property type="molecule type" value="Genomic_DNA"/>
</dbReference>
<protein>
    <recommendedName>
        <fullName evidence="3">C6 transcription factor</fullName>
    </recommendedName>
</protein>
<organism evidence="1 2">
    <name type="scientific">Neonectria magnoliae</name>
    <dbReference type="NCBI Taxonomy" id="2732573"/>
    <lineage>
        <taxon>Eukaryota</taxon>
        <taxon>Fungi</taxon>
        <taxon>Dikarya</taxon>
        <taxon>Ascomycota</taxon>
        <taxon>Pezizomycotina</taxon>
        <taxon>Sordariomycetes</taxon>
        <taxon>Hypocreomycetidae</taxon>
        <taxon>Hypocreales</taxon>
        <taxon>Nectriaceae</taxon>
        <taxon>Neonectria</taxon>
    </lineage>
</organism>
<dbReference type="InterPro" id="IPR053157">
    <property type="entry name" value="Sterol_Uptake_Regulator"/>
</dbReference>
<evidence type="ECO:0008006" key="3">
    <source>
        <dbReference type="Google" id="ProtNLM"/>
    </source>
</evidence>
<evidence type="ECO:0000313" key="2">
    <source>
        <dbReference type="Proteomes" id="UP001498421"/>
    </source>
</evidence>
<gene>
    <name evidence="1" type="ORF">QQZ08_011386</name>
</gene>
<sequence length="295" mass="33978">MPFSQEIVSLSESHSLVRNTILAMTACHLRHVSPGIIHHRLAEHFQQSLALQDYQTTLDTPRQELGQSDVDVLLLCAVLLNILALALPQSETSELSNSWVFSPREDRLGWLALQAGLRPLIVSMAEEKLNKTLNFLGRLFLGEGTETLTVVPLTNNLEEVPKTWIRVFTLDSEPDNDNIDLSSVYRFPIAVILRLRELKPIRLNALKNFAFLSKMKPGFRDLLYRRDERALWIFGYWLGLVRRFKGLWWCDQRVNRDYQAILTWLGHLQLTERPGGEGEVWEEMMKDLEMAPVCI</sequence>
<accession>A0ABR1HB60</accession>
<reference evidence="1 2" key="1">
    <citation type="journal article" date="2025" name="Microbiol. Resour. Announc.">
        <title>Draft genome sequences for Neonectria magnoliae and Neonectria punicea, canker pathogens of Liriodendron tulipifera and Acer saccharum in West Virginia.</title>
        <authorList>
            <person name="Petronek H.M."/>
            <person name="Kasson M.T."/>
            <person name="Metheny A.M."/>
            <person name="Stauder C.M."/>
            <person name="Lovett B."/>
            <person name="Lynch S.C."/>
            <person name="Garnas J.R."/>
            <person name="Kasson L.R."/>
            <person name="Stajich J.E."/>
        </authorList>
    </citation>
    <scope>NUCLEOTIDE SEQUENCE [LARGE SCALE GENOMIC DNA]</scope>
    <source>
        <strain evidence="1 2">NRRL 64651</strain>
    </source>
</reference>
<comment type="caution">
    <text evidence="1">The sequence shown here is derived from an EMBL/GenBank/DDBJ whole genome shotgun (WGS) entry which is preliminary data.</text>
</comment>
<name>A0ABR1HB60_9HYPO</name>
<evidence type="ECO:0000313" key="1">
    <source>
        <dbReference type="EMBL" id="KAK7418099.1"/>
    </source>
</evidence>
<dbReference type="PANTHER" id="PTHR47784:SF9">
    <property type="entry name" value="ZN(II)2CYS6 TRANSCRIPTION FACTOR (EUROFUNG)"/>
    <property type="match status" value="1"/>
</dbReference>
<proteinExistence type="predicted"/>